<keyword evidence="2" id="KW-1185">Reference proteome</keyword>
<reference evidence="1" key="2">
    <citation type="submission" date="2020-11" db="EMBL/GenBank/DDBJ databases">
        <authorList>
            <consortium name="DOE Joint Genome Institute"/>
            <person name="Kuo A."/>
            <person name="Miyauchi S."/>
            <person name="Kiss E."/>
            <person name="Drula E."/>
            <person name="Kohler A."/>
            <person name="Sanchez-Garcia M."/>
            <person name="Andreopoulos B."/>
            <person name="Barry K.W."/>
            <person name="Bonito G."/>
            <person name="Buee M."/>
            <person name="Carver A."/>
            <person name="Chen C."/>
            <person name="Cichocki N."/>
            <person name="Clum A."/>
            <person name="Culley D."/>
            <person name="Crous P.W."/>
            <person name="Fauchery L."/>
            <person name="Girlanda M."/>
            <person name="Hayes R."/>
            <person name="Keri Z."/>
            <person name="Labutti K."/>
            <person name="Lipzen A."/>
            <person name="Lombard V."/>
            <person name="Magnuson J."/>
            <person name="Maillard F."/>
            <person name="Morin E."/>
            <person name="Murat C."/>
            <person name="Nolan M."/>
            <person name="Ohm R."/>
            <person name="Pangilinan J."/>
            <person name="Pereira M."/>
            <person name="Perotto S."/>
            <person name="Peter M."/>
            <person name="Riley R."/>
            <person name="Sitrit Y."/>
            <person name="Stielow B."/>
            <person name="Szollosi G."/>
            <person name="Zifcakova L."/>
            <person name="Stursova M."/>
            <person name="Spatafora J.W."/>
            <person name="Tedersoo L."/>
            <person name="Vaario L.-M."/>
            <person name="Yamada A."/>
            <person name="Yan M."/>
            <person name="Wang P."/>
            <person name="Xu J."/>
            <person name="Bruns T."/>
            <person name="Baldrian P."/>
            <person name="Vilgalys R."/>
            <person name="Henrissat B."/>
            <person name="Grigoriev I.V."/>
            <person name="Hibbett D."/>
            <person name="Nagy L.G."/>
            <person name="Martin F.M."/>
        </authorList>
    </citation>
    <scope>NUCLEOTIDE SEQUENCE</scope>
    <source>
        <strain evidence="1">UH-Tt-Lm1</strain>
    </source>
</reference>
<reference evidence="1" key="1">
    <citation type="journal article" date="2020" name="Nat. Commun.">
        <title>Large-scale genome sequencing of mycorrhizal fungi provides insights into the early evolution of symbiotic traits.</title>
        <authorList>
            <person name="Miyauchi S."/>
            <person name="Kiss E."/>
            <person name="Kuo A."/>
            <person name="Drula E."/>
            <person name="Kohler A."/>
            <person name="Sanchez-Garcia M."/>
            <person name="Morin E."/>
            <person name="Andreopoulos B."/>
            <person name="Barry K.W."/>
            <person name="Bonito G."/>
            <person name="Buee M."/>
            <person name="Carver A."/>
            <person name="Chen C."/>
            <person name="Cichocki N."/>
            <person name="Clum A."/>
            <person name="Culley D."/>
            <person name="Crous P.W."/>
            <person name="Fauchery L."/>
            <person name="Girlanda M."/>
            <person name="Hayes R.D."/>
            <person name="Keri Z."/>
            <person name="LaButti K."/>
            <person name="Lipzen A."/>
            <person name="Lombard V."/>
            <person name="Magnuson J."/>
            <person name="Maillard F."/>
            <person name="Murat C."/>
            <person name="Nolan M."/>
            <person name="Ohm R.A."/>
            <person name="Pangilinan J."/>
            <person name="Pereira M.F."/>
            <person name="Perotto S."/>
            <person name="Peter M."/>
            <person name="Pfister S."/>
            <person name="Riley R."/>
            <person name="Sitrit Y."/>
            <person name="Stielow J.B."/>
            <person name="Szollosi G."/>
            <person name="Zifcakova L."/>
            <person name="Stursova M."/>
            <person name="Spatafora J.W."/>
            <person name="Tedersoo L."/>
            <person name="Vaario L.M."/>
            <person name="Yamada A."/>
            <person name="Yan M."/>
            <person name="Wang P."/>
            <person name="Xu J."/>
            <person name="Bruns T."/>
            <person name="Baldrian P."/>
            <person name="Vilgalys R."/>
            <person name="Dunand C."/>
            <person name="Henrissat B."/>
            <person name="Grigoriev I.V."/>
            <person name="Hibbett D."/>
            <person name="Nagy L.G."/>
            <person name="Martin F.M."/>
        </authorList>
    </citation>
    <scope>NUCLEOTIDE SEQUENCE</scope>
    <source>
        <strain evidence="1">UH-Tt-Lm1</strain>
    </source>
</reference>
<dbReference type="Proteomes" id="UP000736335">
    <property type="component" value="Unassembled WGS sequence"/>
</dbReference>
<evidence type="ECO:0000313" key="1">
    <source>
        <dbReference type="EMBL" id="KAF9790305.1"/>
    </source>
</evidence>
<evidence type="ECO:0000313" key="2">
    <source>
        <dbReference type="Proteomes" id="UP000736335"/>
    </source>
</evidence>
<protein>
    <submittedName>
        <fullName evidence="1">Uncharacterized protein</fullName>
    </submittedName>
</protein>
<organism evidence="1 2">
    <name type="scientific">Thelephora terrestris</name>
    <dbReference type="NCBI Taxonomy" id="56493"/>
    <lineage>
        <taxon>Eukaryota</taxon>
        <taxon>Fungi</taxon>
        <taxon>Dikarya</taxon>
        <taxon>Basidiomycota</taxon>
        <taxon>Agaricomycotina</taxon>
        <taxon>Agaricomycetes</taxon>
        <taxon>Thelephorales</taxon>
        <taxon>Thelephoraceae</taxon>
        <taxon>Thelephora</taxon>
    </lineage>
</organism>
<dbReference type="AlphaFoldDB" id="A0A9P6HPQ5"/>
<dbReference type="EMBL" id="WIUZ02000002">
    <property type="protein sequence ID" value="KAF9790305.1"/>
    <property type="molecule type" value="Genomic_DNA"/>
</dbReference>
<proteinExistence type="predicted"/>
<sequence>MANDRLKGEMITLKDLIRGLVAQMNLIPSLVDQVSRLEDDRVRLTRCVSELTGEVRDLQRRRNKPEVRVEEEELMIPERAESPPAHFGGFVRKSFTGTPELSAGILRVLNLNTLDSEPNSDTELPDYDNLLDVDLNEIWQRNWEDLPLVERALELVQRMNRDLQDLAPE</sequence>
<name>A0A9P6HPQ5_9AGAM</name>
<gene>
    <name evidence="1" type="ORF">BJ322DRAFT_1017051</name>
</gene>
<accession>A0A9P6HPQ5</accession>
<comment type="caution">
    <text evidence="1">The sequence shown here is derived from an EMBL/GenBank/DDBJ whole genome shotgun (WGS) entry which is preliminary data.</text>
</comment>